<proteinExistence type="predicted"/>
<sequence>MSTSPRLPPELCDHVIDQLRGQPKALKACSAIGIIPKGITPQYVREGSTIHDWTEQHGAWDPVDILRGYQLGVPVKMYLFPFADLAATYCKPRQNPPRTLLPLPMTFTPSSTTGRTTLIIRMRDPSNERSSYNGMWKFGAVRCGRVEITTDLLHNGHRRSAFLVYHRSDC</sequence>
<organism evidence="1 2">
    <name type="scientific">Thelephora ganbajun</name>
    <name type="common">Ganba fungus</name>
    <dbReference type="NCBI Taxonomy" id="370292"/>
    <lineage>
        <taxon>Eukaryota</taxon>
        <taxon>Fungi</taxon>
        <taxon>Dikarya</taxon>
        <taxon>Basidiomycota</taxon>
        <taxon>Agaricomycotina</taxon>
        <taxon>Agaricomycetes</taxon>
        <taxon>Thelephorales</taxon>
        <taxon>Thelephoraceae</taxon>
        <taxon>Thelephora</taxon>
    </lineage>
</organism>
<accession>A0ACB6Z6P2</accession>
<protein>
    <submittedName>
        <fullName evidence="1">Uncharacterized protein</fullName>
    </submittedName>
</protein>
<reference evidence="1" key="1">
    <citation type="submission" date="2019-10" db="EMBL/GenBank/DDBJ databases">
        <authorList>
            <consortium name="DOE Joint Genome Institute"/>
            <person name="Kuo A."/>
            <person name="Miyauchi S."/>
            <person name="Kiss E."/>
            <person name="Drula E."/>
            <person name="Kohler A."/>
            <person name="Sanchez-Garcia M."/>
            <person name="Andreopoulos B."/>
            <person name="Barry K.W."/>
            <person name="Bonito G."/>
            <person name="Buee M."/>
            <person name="Carver A."/>
            <person name="Chen C."/>
            <person name="Cichocki N."/>
            <person name="Clum A."/>
            <person name="Culley D."/>
            <person name="Crous P.W."/>
            <person name="Fauchery L."/>
            <person name="Girlanda M."/>
            <person name="Hayes R."/>
            <person name="Keri Z."/>
            <person name="Labutti K."/>
            <person name="Lipzen A."/>
            <person name="Lombard V."/>
            <person name="Magnuson J."/>
            <person name="Maillard F."/>
            <person name="Morin E."/>
            <person name="Murat C."/>
            <person name="Nolan M."/>
            <person name="Ohm R."/>
            <person name="Pangilinan J."/>
            <person name="Pereira M."/>
            <person name="Perotto S."/>
            <person name="Peter M."/>
            <person name="Riley R."/>
            <person name="Sitrit Y."/>
            <person name="Stielow B."/>
            <person name="Szollosi G."/>
            <person name="Zifcakova L."/>
            <person name="Stursova M."/>
            <person name="Spatafora J.W."/>
            <person name="Tedersoo L."/>
            <person name="Vaario L.-M."/>
            <person name="Yamada A."/>
            <person name="Yan M."/>
            <person name="Wang P."/>
            <person name="Xu J."/>
            <person name="Bruns T."/>
            <person name="Baldrian P."/>
            <person name="Vilgalys R."/>
            <person name="Henrissat B."/>
            <person name="Grigoriev I.V."/>
            <person name="Hibbett D."/>
            <person name="Nagy L.G."/>
            <person name="Martin F.M."/>
        </authorList>
    </citation>
    <scope>NUCLEOTIDE SEQUENCE</scope>
    <source>
        <strain evidence="1">P2</strain>
    </source>
</reference>
<dbReference type="Proteomes" id="UP000886501">
    <property type="component" value="Unassembled WGS sequence"/>
</dbReference>
<gene>
    <name evidence="1" type="ORF">BDM02DRAFT_3121299</name>
</gene>
<evidence type="ECO:0000313" key="1">
    <source>
        <dbReference type="EMBL" id="KAF9644821.1"/>
    </source>
</evidence>
<dbReference type="EMBL" id="MU118118">
    <property type="protein sequence ID" value="KAF9644821.1"/>
    <property type="molecule type" value="Genomic_DNA"/>
</dbReference>
<comment type="caution">
    <text evidence="1">The sequence shown here is derived from an EMBL/GenBank/DDBJ whole genome shotgun (WGS) entry which is preliminary data.</text>
</comment>
<evidence type="ECO:0000313" key="2">
    <source>
        <dbReference type="Proteomes" id="UP000886501"/>
    </source>
</evidence>
<reference evidence="1" key="2">
    <citation type="journal article" date="2020" name="Nat. Commun.">
        <title>Large-scale genome sequencing of mycorrhizal fungi provides insights into the early evolution of symbiotic traits.</title>
        <authorList>
            <person name="Miyauchi S."/>
            <person name="Kiss E."/>
            <person name="Kuo A."/>
            <person name="Drula E."/>
            <person name="Kohler A."/>
            <person name="Sanchez-Garcia M."/>
            <person name="Morin E."/>
            <person name="Andreopoulos B."/>
            <person name="Barry K.W."/>
            <person name="Bonito G."/>
            <person name="Buee M."/>
            <person name="Carver A."/>
            <person name="Chen C."/>
            <person name="Cichocki N."/>
            <person name="Clum A."/>
            <person name="Culley D."/>
            <person name="Crous P.W."/>
            <person name="Fauchery L."/>
            <person name="Girlanda M."/>
            <person name="Hayes R.D."/>
            <person name="Keri Z."/>
            <person name="LaButti K."/>
            <person name="Lipzen A."/>
            <person name="Lombard V."/>
            <person name="Magnuson J."/>
            <person name="Maillard F."/>
            <person name="Murat C."/>
            <person name="Nolan M."/>
            <person name="Ohm R.A."/>
            <person name="Pangilinan J."/>
            <person name="Pereira M.F."/>
            <person name="Perotto S."/>
            <person name="Peter M."/>
            <person name="Pfister S."/>
            <person name="Riley R."/>
            <person name="Sitrit Y."/>
            <person name="Stielow J.B."/>
            <person name="Szollosi G."/>
            <person name="Zifcakova L."/>
            <person name="Stursova M."/>
            <person name="Spatafora J.W."/>
            <person name="Tedersoo L."/>
            <person name="Vaario L.M."/>
            <person name="Yamada A."/>
            <person name="Yan M."/>
            <person name="Wang P."/>
            <person name="Xu J."/>
            <person name="Bruns T."/>
            <person name="Baldrian P."/>
            <person name="Vilgalys R."/>
            <person name="Dunand C."/>
            <person name="Henrissat B."/>
            <person name="Grigoriev I.V."/>
            <person name="Hibbett D."/>
            <person name="Nagy L.G."/>
            <person name="Martin F.M."/>
        </authorList>
    </citation>
    <scope>NUCLEOTIDE SEQUENCE</scope>
    <source>
        <strain evidence="1">P2</strain>
    </source>
</reference>
<name>A0ACB6Z6P2_THEGA</name>
<keyword evidence="2" id="KW-1185">Reference proteome</keyword>